<evidence type="ECO:0000256" key="9">
    <source>
        <dbReference type="SAM" id="Coils"/>
    </source>
</evidence>
<evidence type="ECO:0000259" key="10">
    <source>
        <dbReference type="PROSITE" id="PS50862"/>
    </source>
</evidence>
<dbReference type="SUPFAM" id="SSF55681">
    <property type="entry name" value="Class II aaRS and biotin synthetases"/>
    <property type="match status" value="1"/>
</dbReference>
<evidence type="ECO:0000256" key="6">
    <source>
        <dbReference type="HAMAP-Rule" id="MF_00176"/>
    </source>
</evidence>
<evidence type="ECO:0000313" key="11">
    <source>
        <dbReference type="EMBL" id="KKT66640.1"/>
    </source>
</evidence>
<reference evidence="11 12" key="1">
    <citation type="journal article" date="2015" name="Nature">
        <title>rRNA introns, odd ribosomes, and small enigmatic genomes across a large radiation of phyla.</title>
        <authorList>
            <person name="Brown C.T."/>
            <person name="Hug L.A."/>
            <person name="Thomas B.C."/>
            <person name="Sharon I."/>
            <person name="Castelle C.J."/>
            <person name="Singh A."/>
            <person name="Wilkins M.J."/>
            <person name="Williams K.H."/>
            <person name="Banfield J.F."/>
        </authorList>
    </citation>
    <scope>NUCLEOTIDE SEQUENCE [LARGE SCALE GENOMIC DNA]</scope>
</reference>
<feature type="domain" description="Aminoacyl-transfer RNA synthetases class-II family profile" evidence="10">
    <location>
        <begin position="127"/>
        <end position="397"/>
    </location>
</feature>
<dbReference type="GO" id="GO:0005737">
    <property type="term" value="C:cytoplasm"/>
    <property type="evidence" value="ECO:0007669"/>
    <property type="project" value="UniProtKB-SubCell"/>
</dbReference>
<evidence type="ECO:0000256" key="5">
    <source>
        <dbReference type="ARBA" id="ARBA00023146"/>
    </source>
</evidence>
<evidence type="ECO:0000256" key="7">
    <source>
        <dbReference type="PIRSR" id="PIRSR001529-1"/>
    </source>
</evidence>
<protein>
    <recommendedName>
        <fullName evidence="6">Serine--tRNA ligase</fullName>
        <ecNumber evidence="6">6.1.1.11</ecNumber>
    </recommendedName>
    <alternativeName>
        <fullName evidence="6">Seryl-tRNA synthetase</fullName>
        <shortName evidence="6">SerRS</shortName>
    </alternativeName>
    <alternativeName>
        <fullName evidence="6">Seryl-tRNA(Ser/Sec) synthetase</fullName>
    </alternativeName>
</protein>
<accession>A0A0G1J5X0</accession>
<feature type="binding site" evidence="7">
    <location>
        <position position="219"/>
    </location>
    <ligand>
        <name>L-serine</name>
        <dbReference type="ChEBI" id="CHEBI:33384"/>
    </ligand>
</feature>
<feature type="binding site" evidence="7">
    <location>
        <position position="250"/>
    </location>
    <ligand>
        <name>L-serine</name>
        <dbReference type="ChEBI" id="CHEBI:33384"/>
    </ligand>
</feature>
<dbReference type="UniPathway" id="UPA00906">
    <property type="reaction ID" value="UER00895"/>
</dbReference>
<comment type="similarity">
    <text evidence="6">Belongs to the class-II aminoacyl-tRNA synthetase family. Type-1 seryl-tRNA synthetase subfamily.</text>
</comment>
<evidence type="ECO:0000256" key="1">
    <source>
        <dbReference type="ARBA" id="ARBA00022598"/>
    </source>
</evidence>
<dbReference type="Gene3D" id="1.10.287.40">
    <property type="entry name" value="Serine-tRNA synthetase, tRNA binding domain"/>
    <property type="match status" value="1"/>
</dbReference>
<dbReference type="InterPro" id="IPR045864">
    <property type="entry name" value="aa-tRNA-synth_II/BPL/LPL"/>
</dbReference>
<feature type="binding site" evidence="6 7">
    <location>
        <position position="273"/>
    </location>
    <ligand>
        <name>L-serine</name>
        <dbReference type="ChEBI" id="CHEBI:33384"/>
    </ligand>
</feature>
<feature type="binding site" evidence="6">
    <location>
        <begin position="219"/>
        <end position="221"/>
    </location>
    <ligand>
        <name>L-serine</name>
        <dbReference type="ChEBI" id="CHEBI:33384"/>
    </ligand>
</feature>
<dbReference type="PROSITE" id="PS50862">
    <property type="entry name" value="AA_TRNA_LIGASE_II"/>
    <property type="match status" value="1"/>
</dbReference>
<feature type="binding site" evidence="6 8">
    <location>
        <begin position="250"/>
        <end position="252"/>
    </location>
    <ligand>
        <name>ATP</name>
        <dbReference type="ChEBI" id="CHEBI:30616"/>
    </ligand>
</feature>
<dbReference type="GO" id="GO:0006434">
    <property type="term" value="P:seryl-tRNA aminoacylation"/>
    <property type="evidence" value="ECO:0007669"/>
    <property type="project" value="UniProtKB-UniRule"/>
</dbReference>
<name>A0A0G1J5X0_9BACT</name>
<feature type="binding site" evidence="6 8">
    <location>
        <begin position="337"/>
        <end position="340"/>
    </location>
    <ligand>
        <name>ATP</name>
        <dbReference type="ChEBI" id="CHEBI:30616"/>
    </ligand>
</feature>
<proteinExistence type="inferred from homology"/>
<keyword evidence="2 6" id="KW-0547">Nucleotide-binding</keyword>
<dbReference type="InterPro" id="IPR010978">
    <property type="entry name" value="tRNA-bd_arm"/>
</dbReference>
<keyword evidence="5 6" id="KW-0030">Aminoacyl-tRNA synthetase</keyword>
<organism evidence="11 12">
    <name type="scientific">Candidatus Curtissbacteria bacterium GW2011_GWC1_44_33</name>
    <dbReference type="NCBI Taxonomy" id="1618413"/>
    <lineage>
        <taxon>Bacteria</taxon>
        <taxon>Candidatus Curtissiibacteriota</taxon>
    </lineage>
</organism>
<dbReference type="Pfam" id="PF00587">
    <property type="entry name" value="tRNA-synt_2b"/>
    <property type="match status" value="1"/>
</dbReference>
<feature type="binding site" evidence="6">
    <location>
        <position position="266"/>
    </location>
    <ligand>
        <name>ATP</name>
        <dbReference type="ChEBI" id="CHEBI:30616"/>
    </ligand>
</feature>
<keyword evidence="1 6" id="KW-0436">Ligase</keyword>
<dbReference type="Pfam" id="PF02403">
    <property type="entry name" value="Seryl_tRNA_N"/>
    <property type="match status" value="1"/>
</dbReference>
<dbReference type="InterPro" id="IPR015866">
    <property type="entry name" value="Ser-tRNA-synth_1_N"/>
</dbReference>
<evidence type="ECO:0000256" key="4">
    <source>
        <dbReference type="ARBA" id="ARBA00022917"/>
    </source>
</evidence>
<dbReference type="GO" id="GO:0004828">
    <property type="term" value="F:serine-tRNA ligase activity"/>
    <property type="evidence" value="ECO:0007669"/>
    <property type="project" value="UniProtKB-UniRule"/>
</dbReference>
<comment type="caution">
    <text evidence="11">The sequence shown here is derived from an EMBL/GenBank/DDBJ whole genome shotgun (WGS) entry which is preliminary data.</text>
</comment>
<dbReference type="NCBIfam" id="TIGR00414">
    <property type="entry name" value="serS"/>
    <property type="match status" value="1"/>
</dbReference>
<keyword evidence="9" id="KW-0175">Coiled coil</keyword>
<dbReference type="GO" id="GO:0005524">
    <property type="term" value="F:ATP binding"/>
    <property type="evidence" value="ECO:0007669"/>
    <property type="project" value="UniProtKB-UniRule"/>
</dbReference>
<dbReference type="EC" id="6.1.1.11" evidence="6"/>
<dbReference type="Proteomes" id="UP000033901">
    <property type="component" value="Unassembled WGS sequence"/>
</dbReference>
<comment type="function">
    <text evidence="6">Catalyzes the attachment of serine to tRNA(Ser). Is also able to aminoacylate tRNA(Sec) with serine, to form the misacylated tRNA L-seryl-tRNA(Sec), which will be further converted into selenocysteinyl-tRNA(Sec).</text>
</comment>
<sequence length="415" mass="47517">MLDIEFIRENTEKVKKGVAAKQLDPKIVDEVIKLDGKRRQLIVEVEELRAKRNKVAEEKNIEEGKKIKEELKAKEPELRKIEEEYETALNLIPNLPSDKAPIGKSEKDNVELRKWGEPKKFDFTPKDHLELGKSLGILDFETGAKVTGSQFYFWYKEGALLELALVQYAMELLSKEGFIPVITPDLAKSRYYLGTGYMPKGQEAQTYEIKDEDLGLIATAEVTLAGKHADEVIPEAELPLKYIGYSHCFRQEAGAYGKYSKGLYRVHQFTKAEMFIYSLPEESDKYHQYILEMEEKIYQDLGIPYRVVEMCTGDLGAMAARKFDVEGWMPSRDDYGELTSTSNVTDYQARNLNIKFRRKDGKAEYIHMLNGSAIATSRTPLAILENYQEKDGSVVIPEVLRKWMGKNKITPTLDR</sequence>
<keyword evidence="3 6" id="KW-0067">ATP-binding</keyword>
<gene>
    <name evidence="6" type="primary">serS</name>
    <name evidence="11" type="ORF">UW61_C0023G0006</name>
</gene>
<comment type="catalytic activity">
    <reaction evidence="6">
        <text>tRNA(Ser) + L-serine + ATP = L-seryl-tRNA(Ser) + AMP + diphosphate + H(+)</text>
        <dbReference type="Rhea" id="RHEA:12292"/>
        <dbReference type="Rhea" id="RHEA-COMP:9669"/>
        <dbReference type="Rhea" id="RHEA-COMP:9703"/>
        <dbReference type="ChEBI" id="CHEBI:15378"/>
        <dbReference type="ChEBI" id="CHEBI:30616"/>
        <dbReference type="ChEBI" id="CHEBI:33019"/>
        <dbReference type="ChEBI" id="CHEBI:33384"/>
        <dbReference type="ChEBI" id="CHEBI:78442"/>
        <dbReference type="ChEBI" id="CHEBI:78533"/>
        <dbReference type="ChEBI" id="CHEBI:456215"/>
        <dbReference type="EC" id="6.1.1.11"/>
    </reaction>
</comment>
<dbReference type="HAMAP" id="MF_00176">
    <property type="entry name" value="Ser_tRNA_synth_type1"/>
    <property type="match status" value="1"/>
</dbReference>
<evidence type="ECO:0000256" key="3">
    <source>
        <dbReference type="ARBA" id="ARBA00022840"/>
    </source>
</evidence>
<feature type="coiled-coil region" evidence="9">
    <location>
        <begin position="38"/>
        <end position="74"/>
    </location>
</feature>
<evidence type="ECO:0000256" key="8">
    <source>
        <dbReference type="PIRSR" id="PIRSR001529-2"/>
    </source>
</evidence>
<dbReference type="InterPro" id="IPR042103">
    <property type="entry name" value="SerRS_1_N_sf"/>
</dbReference>
<comment type="pathway">
    <text evidence="6">Aminoacyl-tRNA biosynthesis; selenocysteinyl-tRNA(Sec) biosynthesis; L-seryl-tRNA(Sec) from L-serine and tRNA(Sec): step 1/1.</text>
</comment>
<dbReference type="CDD" id="cd00770">
    <property type="entry name" value="SerRS_core"/>
    <property type="match status" value="1"/>
</dbReference>
<dbReference type="PATRIC" id="fig|1618413.3.peg.316"/>
<dbReference type="InterPro" id="IPR002317">
    <property type="entry name" value="Ser-tRNA-ligase_type_1"/>
</dbReference>
<dbReference type="EMBL" id="LCIZ01000023">
    <property type="protein sequence ID" value="KKT66640.1"/>
    <property type="molecule type" value="Genomic_DNA"/>
</dbReference>
<dbReference type="InterPro" id="IPR033729">
    <property type="entry name" value="SerRS_core"/>
</dbReference>
<keyword evidence="4 6" id="KW-0648">Protein biosynthesis</keyword>
<feature type="binding site" evidence="7">
    <location>
        <position position="370"/>
    </location>
    <ligand>
        <name>L-serine</name>
        <dbReference type="ChEBI" id="CHEBI:33384"/>
    </ligand>
</feature>
<evidence type="ECO:0000313" key="12">
    <source>
        <dbReference type="Proteomes" id="UP000033901"/>
    </source>
</evidence>
<dbReference type="SUPFAM" id="SSF46589">
    <property type="entry name" value="tRNA-binding arm"/>
    <property type="match status" value="1"/>
</dbReference>
<dbReference type="PANTHER" id="PTHR11778">
    <property type="entry name" value="SERYL-TRNA SYNTHETASE"/>
    <property type="match status" value="1"/>
</dbReference>
<feature type="binding site" evidence="8">
    <location>
        <begin position="266"/>
        <end position="269"/>
    </location>
    <ligand>
        <name>ATP</name>
        <dbReference type="ChEBI" id="CHEBI:30616"/>
    </ligand>
</feature>
<dbReference type="AlphaFoldDB" id="A0A0G1J5X0"/>
<dbReference type="Gene3D" id="3.30.930.10">
    <property type="entry name" value="Bira Bifunctional Protein, Domain 2"/>
    <property type="match status" value="1"/>
</dbReference>
<comment type="domain">
    <text evidence="6">Consists of two distinct domains, a catalytic core and a N-terminal extension that is involved in tRNA binding.</text>
</comment>
<dbReference type="GO" id="GO:0016260">
    <property type="term" value="P:selenocysteine biosynthetic process"/>
    <property type="evidence" value="ECO:0007669"/>
    <property type="project" value="UniProtKB-UniRule"/>
</dbReference>
<keyword evidence="6" id="KW-0963">Cytoplasm</keyword>
<dbReference type="InterPro" id="IPR002314">
    <property type="entry name" value="aa-tRNA-synt_IIb"/>
</dbReference>
<feature type="binding site" evidence="6">
    <location>
        <position position="372"/>
    </location>
    <ligand>
        <name>L-serine</name>
        <dbReference type="ChEBI" id="CHEBI:33384"/>
    </ligand>
</feature>
<dbReference type="PIRSF" id="PIRSF001529">
    <property type="entry name" value="Ser-tRNA-synth_IIa"/>
    <property type="match status" value="1"/>
</dbReference>
<dbReference type="InterPro" id="IPR006195">
    <property type="entry name" value="aa-tRNA-synth_II"/>
</dbReference>
<evidence type="ECO:0000256" key="2">
    <source>
        <dbReference type="ARBA" id="ARBA00022741"/>
    </source>
</evidence>
<dbReference type="PRINTS" id="PR00981">
    <property type="entry name" value="TRNASYNTHSER"/>
</dbReference>
<comment type="catalytic activity">
    <reaction evidence="6">
        <text>tRNA(Sec) + L-serine + ATP = L-seryl-tRNA(Sec) + AMP + diphosphate + H(+)</text>
        <dbReference type="Rhea" id="RHEA:42580"/>
        <dbReference type="Rhea" id="RHEA-COMP:9742"/>
        <dbReference type="Rhea" id="RHEA-COMP:10128"/>
        <dbReference type="ChEBI" id="CHEBI:15378"/>
        <dbReference type="ChEBI" id="CHEBI:30616"/>
        <dbReference type="ChEBI" id="CHEBI:33019"/>
        <dbReference type="ChEBI" id="CHEBI:33384"/>
        <dbReference type="ChEBI" id="CHEBI:78442"/>
        <dbReference type="ChEBI" id="CHEBI:78533"/>
        <dbReference type="ChEBI" id="CHEBI:456215"/>
        <dbReference type="EC" id="6.1.1.11"/>
    </reaction>
</comment>
<comment type="subcellular location">
    <subcellularLocation>
        <location evidence="6">Cytoplasm</location>
    </subcellularLocation>
</comment>
<comment type="subunit">
    <text evidence="6">Homodimer. The tRNA molecule binds across the dimer.</text>
</comment>